<organism evidence="1 2">
    <name type="scientific">Gangjinia marincola</name>
    <dbReference type="NCBI Taxonomy" id="578463"/>
    <lineage>
        <taxon>Bacteria</taxon>
        <taxon>Pseudomonadati</taxon>
        <taxon>Bacteroidota</taxon>
        <taxon>Flavobacteriia</taxon>
        <taxon>Flavobacteriales</taxon>
        <taxon>Flavobacteriaceae</taxon>
        <taxon>Gangjinia</taxon>
    </lineage>
</organism>
<evidence type="ECO:0000313" key="1">
    <source>
        <dbReference type="EMBL" id="GAA0871125.1"/>
    </source>
</evidence>
<reference evidence="2" key="1">
    <citation type="journal article" date="2019" name="Int. J. Syst. Evol. Microbiol.">
        <title>The Global Catalogue of Microorganisms (GCM) 10K type strain sequencing project: providing services to taxonomists for standard genome sequencing and annotation.</title>
        <authorList>
            <consortium name="The Broad Institute Genomics Platform"/>
            <consortium name="The Broad Institute Genome Sequencing Center for Infectious Disease"/>
            <person name="Wu L."/>
            <person name="Ma J."/>
        </authorList>
    </citation>
    <scope>NUCLEOTIDE SEQUENCE [LARGE SCALE GENOMIC DNA]</scope>
    <source>
        <strain evidence="2">JCM 16082</strain>
    </source>
</reference>
<sequence>MIISCNVKQTESGELPEVDIDVDAEAGNLPEYDVNWADVNVGTKTKMVKVPKVVVVMEEEEIEVPYVDVDMPNDIEGYDMEKSERSIIVEAEVSGKEHSLEIQEIRATKNNLFVISTLEELDTDLGDKTMRVQDQLELNAPDLNVKHVIVGTRPDRVFNSQHMYVSSMDKLNDKIKNAKVIYKD</sequence>
<protein>
    <submittedName>
        <fullName evidence="1">Uncharacterized protein</fullName>
    </submittedName>
</protein>
<gene>
    <name evidence="1" type="ORF">GCM10009117_02700</name>
</gene>
<dbReference type="EMBL" id="BAAAFG010000001">
    <property type="protein sequence ID" value="GAA0871125.1"/>
    <property type="molecule type" value="Genomic_DNA"/>
</dbReference>
<dbReference type="Proteomes" id="UP001500507">
    <property type="component" value="Unassembled WGS sequence"/>
</dbReference>
<comment type="caution">
    <text evidence="1">The sequence shown here is derived from an EMBL/GenBank/DDBJ whole genome shotgun (WGS) entry which is preliminary data.</text>
</comment>
<accession>A0ABP3XS06</accession>
<evidence type="ECO:0000313" key="2">
    <source>
        <dbReference type="Proteomes" id="UP001500507"/>
    </source>
</evidence>
<name>A0ABP3XS06_9FLAO</name>
<proteinExistence type="predicted"/>
<keyword evidence="2" id="KW-1185">Reference proteome</keyword>